<keyword evidence="3" id="KW-1185">Reference proteome</keyword>
<feature type="domain" description="BTB" evidence="1">
    <location>
        <begin position="79"/>
        <end position="149"/>
    </location>
</feature>
<protein>
    <recommendedName>
        <fullName evidence="1">BTB domain-containing protein</fullName>
    </recommendedName>
</protein>
<organism evidence="2 3">
    <name type="scientific">Mycena belliarum</name>
    <dbReference type="NCBI Taxonomy" id="1033014"/>
    <lineage>
        <taxon>Eukaryota</taxon>
        <taxon>Fungi</taxon>
        <taxon>Dikarya</taxon>
        <taxon>Basidiomycota</taxon>
        <taxon>Agaricomycotina</taxon>
        <taxon>Agaricomycetes</taxon>
        <taxon>Agaricomycetidae</taxon>
        <taxon>Agaricales</taxon>
        <taxon>Marasmiineae</taxon>
        <taxon>Mycenaceae</taxon>
        <taxon>Mycena</taxon>
    </lineage>
</organism>
<dbReference type="Gene3D" id="3.30.710.10">
    <property type="entry name" value="Potassium Channel Kv1.1, Chain A"/>
    <property type="match status" value="1"/>
</dbReference>
<dbReference type="Proteomes" id="UP001222325">
    <property type="component" value="Unassembled WGS sequence"/>
</dbReference>
<evidence type="ECO:0000313" key="2">
    <source>
        <dbReference type="EMBL" id="KAJ7088067.1"/>
    </source>
</evidence>
<evidence type="ECO:0000259" key="1">
    <source>
        <dbReference type="PROSITE" id="PS50097"/>
    </source>
</evidence>
<comment type="caution">
    <text evidence="2">The sequence shown here is derived from an EMBL/GenBank/DDBJ whole genome shotgun (WGS) entry which is preliminary data.</text>
</comment>
<accession>A0AAD6U2I6</accession>
<dbReference type="InterPro" id="IPR000210">
    <property type="entry name" value="BTB/POZ_dom"/>
</dbReference>
<sequence>MPTPPQTRSRLKRGPDQEIAPALATAKRSRKAVVPAPVADATQVALCPPVAPPKKAVQAAPLPVTKKFIKDANFYREDGNCILRVEDTLFKVHRHYLTPSGETTGFTPIFADSAVGQNDEAPIVLENATLSQLRAFLRYAYSSFFALLPTQIPDADLPNLIDTLWFTDNYHISSMSRWAKSMLYEIISRNKAVLKACDVDIYVALLYLDCTCDGPSLRLLVKDAWEPRLRSGELSPAIALDVANTVVYRSLQGIAYYAQLKAIGPDIDSVKFAALALPERHKIPLLIGALSLARYWECAIAYTPALDLYGPLCAKKFGCDCEKRWQSAWGAAVRKTLCGTYALGVDVLAKLSVLKGHLSAAESSMCPAVARATKDSVQGYINSIALADHFLGPVRRNRNAT</sequence>
<dbReference type="EMBL" id="JARJCN010000027">
    <property type="protein sequence ID" value="KAJ7088067.1"/>
    <property type="molecule type" value="Genomic_DNA"/>
</dbReference>
<dbReference type="SUPFAM" id="SSF54695">
    <property type="entry name" value="POZ domain"/>
    <property type="match status" value="1"/>
</dbReference>
<evidence type="ECO:0000313" key="3">
    <source>
        <dbReference type="Proteomes" id="UP001222325"/>
    </source>
</evidence>
<dbReference type="AlphaFoldDB" id="A0AAD6U2I6"/>
<dbReference type="PROSITE" id="PS50097">
    <property type="entry name" value="BTB"/>
    <property type="match status" value="1"/>
</dbReference>
<proteinExistence type="predicted"/>
<dbReference type="InterPro" id="IPR011333">
    <property type="entry name" value="SKP1/BTB/POZ_sf"/>
</dbReference>
<name>A0AAD6U2I6_9AGAR</name>
<reference evidence="2" key="1">
    <citation type="submission" date="2023-03" db="EMBL/GenBank/DDBJ databases">
        <title>Massive genome expansion in bonnet fungi (Mycena s.s.) driven by repeated elements and novel gene families across ecological guilds.</title>
        <authorList>
            <consortium name="Lawrence Berkeley National Laboratory"/>
            <person name="Harder C.B."/>
            <person name="Miyauchi S."/>
            <person name="Viragh M."/>
            <person name="Kuo A."/>
            <person name="Thoen E."/>
            <person name="Andreopoulos B."/>
            <person name="Lu D."/>
            <person name="Skrede I."/>
            <person name="Drula E."/>
            <person name="Henrissat B."/>
            <person name="Morin E."/>
            <person name="Kohler A."/>
            <person name="Barry K."/>
            <person name="LaButti K."/>
            <person name="Morin E."/>
            <person name="Salamov A."/>
            <person name="Lipzen A."/>
            <person name="Mereny Z."/>
            <person name="Hegedus B."/>
            <person name="Baldrian P."/>
            <person name="Stursova M."/>
            <person name="Weitz H."/>
            <person name="Taylor A."/>
            <person name="Grigoriev I.V."/>
            <person name="Nagy L.G."/>
            <person name="Martin F."/>
            <person name="Kauserud H."/>
        </authorList>
    </citation>
    <scope>NUCLEOTIDE SEQUENCE</scope>
    <source>
        <strain evidence="2">CBHHK173m</strain>
    </source>
</reference>
<gene>
    <name evidence="2" type="ORF">B0H15DRAFT_296745</name>
</gene>